<protein>
    <submittedName>
        <fullName evidence="1">Thermostable hemolysin</fullName>
    </submittedName>
</protein>
<dbReference type="InterPro" id="IPR022050">
    <property type="entry name" value="T_hemolysin"/>
</dbReference>
<name>A0ABU1GT86_9GAMM</name>
<reference evidence="1 2" key="1">
    <citation type="submission" date="2023-04" db="EMBL/GenBank/DDBJ databases">
        <title>A long-awaited taxogenomic arrangement of the family Halomonadaceae.</title>
        <authorList>
            <person name="De La Haba R."/>
            <person name="Chuvochina M."/>
            <person name="Wittouck S."/>
            <person name="Arahal D.R."/>
            <person name="Sanchez-Porro C."/>
            <person name="Hugenholtz P."/>
            <person name="Ventosa A."/>
        </authorList>
    </citation>
    <scope>NUCLEOTIDE SEQUENCE [LARGE SCALE GENOMIC DNA]</scope>
    <source>
        <strain evidence="1 2">DSM 22428</strain>
    </source>
</reference>
<accession>A0ABU1GT86</accession>
<sequence>MAYAVEFPGGTQKNAHSSTAQGAFLAWLAPHQRCTATALVAAAFSLHHRAQVNVRYARLLALHDDEGALLAIIGLKRADEGALMVEQYLGERVGTVLHDRGLAHCVPSPQRIMEVGSLASMTPGAGRSLMLSLVLVLEALEIEHLVVTASRDVRNGLARLGIAMTPLQDARREHLSEPTDWGQYYDQAPQVVAIRPLHEAHRLRCDPLGRRLLERACRLLPHAQAPMPPLPAALAAPWPSEVGHA</sequence>
<evidence type="ECO:0000313" key="2">
    <source>
        <dbReference type="Proteomes" id="UP001269375"/>
    </source>
</evidence>
<comment type="caution">
    <text evidence="1">The sequence shown here is derived from an EMBL/GenBank/DDBJ whole genome shotgun (WGS) entry which is preliminary data.</text>
</comment>
<dbReference type="EMBL" id="JARWAO010000001">
    <property type="protein sequence ID" value="MDR5894797.1"/>
    <property type="molecule type" value="Genomic_DNA"/>
</dbReference>
<keyword evidence="2" id="KW-1185">Reference proteome</keyword>
<organism evidence="1 2">
    <name type="scientific">Larsenimonas suaedae</name>
    <dbReference type="NCBI Taxonomy" id="1851019"/>
    <lineage>
        <taxon>Bacteria</taxon>
        <taxon>Pseudomonadati</taxon>
        <taxon>Pseudomonadota</taxon>
        <taxon>Gammaproteobacteria</taxon>
        <taxon>Oceanospirillales</taxon>
        <taxon>Halomonadaceae</taxon>
        <taxon>Larsenimonas</taxon>
    </lineage>
</organism>
<dbReference type="Pfam" id="PF12261">
    <property type="entry name" value="T_hemolysin"/>
    <property type="match status" value="1"/>
</dbReference>
<evidence type="ECO:0000313" key="1">
    <source>
        <dbReference type="EMBL" id="MDR5894797.1"/>
    </source>
</evidence>
<proteinExistence type="predicted"/>
<dbReference type="Proteomes" id="UP001269375">
    <property type="component" value="Unassembled WGS sequence"/>
</dbReference>
<dbReference type="RefSeq" id="WP_251592914.1">
    <property type="nucleotide sequence ID" value="NZ_JAMLJI010000002.1"/>
</dbReference>
<gene>
    <name evidence="1" type="ORF">QC825_01755</name>
</gene>